<gene>
    <name evidence="2" type="primary">Acey_s0005.g2266</name>
    <name evidence="2" type="ORF">Y032_0005g2266</name>
</gene>
<feature type="transmembrane region" description="Helical" evidence="1">
    <location>
        <begin position="48"/>
        <end position="68"/>
    </location>
</feature>
<evidence type="ECO:0000256" key="1">
    <source>
        <dbReference type="SAM" id="Phobius"/>
    </source>
</evidence>
<evidence type="ECO:0000313" key="2">
    <source>
        <dbReference type="EMBL" id="EYC29789.1"/>
    </source>
</evidence>
<keyword evidence="1" id="KW-0812">Transmembrane</keyword>
<keyword evidence="1" id="KW-0472">Membrane</keyword>
<keyword evidence="1" id="KW-1133">Transmembrane helix</keyword>
<dbReference type="EMBL" id="JARK01001341">
    <property type="protein sequence ID" value="EYC29789.1"/>
    <property type="molecule type" value="Genomic_DNA"/>
</dbReference>
<keyword evidence="3" id="KW-1185">Reference proteome</keyword>
<organism evidence="2 3">
    <name type="scientific">Ancylostoma ceylanicum</name>
    <dbReference type="NCBI Taxonomy" id="53326"/>
    <lineage>
        <taxon>Eukaryota</taxon>
        <taxon>Metazoa</taxon>
        <taxon>Ecdysozoa</taxon>
        <taxon>Nematoda</taxon>
        <taxon>Chromadorea</taxon>
        <taxon>Rhabditida</taxon>
        <taxon>Rhabditina</taxon>
        <taxon>Rhabditomorpha</taxon>
        <taxon>Strongyloidea</taxon>
        <taxon>Ancylostomatidae</taxon>
        <taxon>Ancylostomatinae</taxon>
        <taxon>Ancylostoma</taxon>
    </lineage>
</organism>
<proteinExistence type="predicted"/>
<dbReference type="AlphaFoldDB" id="A0A016VQC6"/>
<sequence length="103" mass="11953">MTWTTSSFLYLLVANMNLRGDYPLSSRKERLSTICSALPPDHATMNSYMAIAVVLLVLQAIIAIIFFGRIESLFIKWHWNRRHKSPVESFNFLFLMLRDEGTQ</sequence>
<dbReference type="Proteomes" id="UP000024635">
    <property type="component" value="Unassembled WGS sequence"/>
</dbReference>
<name>A0A016VQC6_9BILA</name>
<protein>
    <submittedName>
        <fullName evidence="2">Uncharacterized protein</fullName>
    </submittedName>
</protein>
<comment type="caution">
    <text evidence="2">The sequence shown here is derived from an EMBL/GenBank/DDBJ whole genome shotgun (WGS) entry which is preliminary data.</text>
</comment>
<reference evidence="3" key="1">
    <citation type="journal article" date="2015" name="Nat. Genet.">
        <title>The genome and transcriptome of the zoonotic hookworm Ancylostoma ceylanicum identify infection-specific gene families.</title>
        <authorList>
            <person name="Schwarz E.M."/>
            <person name="Hu Y."/>
            <person name="Antoshechkin I."/>
            <person name="Miller M.M."/>
            <person name="Sternberg P.W."/>
            <person name="Aroian R.V."/>
        </authorList>
    </citation>
    <scope>NUCLEOTIDE SEQUENCE</scope>
    <source>
        <strain evidence="3">HY135</strain>
    </source>
</reference>
<accession>A0A016VQC6</accession>
<evidence type="ECO:0000313" key="3">
    <source>
        <dbReference type="Proteomes" id="UP000024635"/>
    </source>
</evidence>